<keyword evidence="2" id="KW-1185">Reference proteome</keyword>
<gene>
    <name evidence="1" type="ORF">MC7420_6827</name>
</gene>
<accession>B4VWF0</accession>
<proteinExistence type="predicted"/>
<reference evidence="1 2" key="1">
    <citation type="submission" date="2008-07" db="EMBL/GenBank/DDBJ databases">
        <authorList>
            <person name="Tandeau de Marsac N."/>
            <person name="Ferriera S."/>
            <person name="Johnson J."/>
            <person name="Kravitz S."/>
            <person name="Beeson K."/>
            <person name="Sutton G."/>
            <person name="Rogers Y.-H."/>
            <person name="Friedman R."/>
            <person name="Frazier M."/>
            <person name="Venter J.C."/>
        </authorList>
    </citation>
    <scope>NUCLEOTIDE SEQUENCE [LARGE SCALE GENOMIC DNA]</scope>
    <source>
        <strain evidence="1 2">PCC 7420</strain>
    </source>
</reference>
<dbReference type="RefSeq" id="WP_006103047.1">
    <property type="nucleotide sequence ID" value="NZ_DS989856.1"/>
</dbReference>
<dbReference type="eggNOG" id="ENOG50331GS">
    <property type="taxonomic scope" value="Bacteria"/>
</dbReference>
<dbReference type="Proteomes" id="UP000003835">
    <property type="component" value="Unassembled WGS sequence"/>
</dbReference>
<dbReference type="HOGENOM" id="CLU_2896328_0_0_3"/>
<dbReference type="OrthoDB" id="467124at2"/>
<evidence type="ECO:0000313" key="2">
    <source>
        <dbReference type="Proteomes" id="UP000003835"/>
    </source>
</evidence>
<evidence type="ECO:0000313" key="1">
    <source>
        <dbReference type="EMBL" id="EDX73779.1"/>
    </source>
</evidence>
<protein>
    <submittedName>
        <fullName evidence="1">Uncharacterized protein</fullName>
    </submittedName>
</protein>
<organism evidence="1 2">
    <name type="scientific">Coleofasciculus chthonoplastes PCC 7420</name>
    <dbReference type="NCBI Taxonomy" id="118168"/>
    <lineage>
        <taxon>Bacteria</taxon>
        <taxon>Bacillati</taxon>
        <taxon>Cyanobacteriota</taxon>
        <taxon>Cyanophyceae</taxon>
        <taxon>Coleofasciculales</taxon>
        <taxon>Coleofasciculaceae</taxon>
        <taxon>Coleofasciculus</taxon>
    </lineage>
</organism>
<dbReference type="EMBL" id="DS989856">
    <property type="protein sequence ID" value="EDX73779.1"/>
    <property type="molecule type" value="Genomic_DNA"/>
</dbReference>
<sequence>MDSKTNDVKQIASQLLAGMLANPHIYATISDEGHQGQLEQKLILMAVEMAEDLIDKVESRHP</sequence>
<dbReference type="AlphaFoldDB" id="B4VWF0"/>
<name>B4VWF0_9CYAN</name>
<dbReference type="STRING" id="118168.MC7420_6827"/>